<evidence type="ECO:0000256" key="8">
    <source>
        <dbReference type="SAM" id="Phobius"/>
    </source>
</evidence>
<dbReference type="Pfam" id="PF02272">
    <property type="entry name" value="DHHA1"/>
    <property type="match status" value="1"/>
</dbReference>
<evidence type="ECO:0000256" key="2">
    <source>
        <dbReference type="ARBA" id="ARBA00022475"/>
    </source>
</evidence>
<gene>
    <name evidence="12" type="primary">nrnA_2</name>
    <name evidence="12" type="ORF">NCTC13150_01573</name>
</gene>
<name>A0A8H2M5Q1_9FIRM</name>
<keyword evidence="7" id="KW-0479">Metal-binding</keyword>
<feature type="domain" description="DHHA1" evidence="10">
    <location>
        <begin position="565"/>
        <end position="659"/>
    </location>
</feature>
<dbReference type="PIRSF" id="PIRSF026583">
    <property type="entry name" value="YybT"/>
    <property type="match status" value="1"/>
</dbReference>
<feature type="binding site" evidence="7">
    <location>
        <position position="428"/>
    </location>
    <ligand>
        <name>Mn(2+)</name>
        <dbReference type="ChEBI" id="CHEBI:29035"/>
        <label>2</label>
    </ligand>
</feature>
<dbReference type="EC" id="3.1.4.-" evidence="6"/>
<feature type="binding site" evidence="7">
    <location>
        <position position="428"/>
    </location>
    <ligand>
        <name>Mn(2+)</name>
        <dbReference type="ChEBI" id="CHEBI:29035"/>
        <label>1</label>
    </ligand>
</feature>
<dbReference type="PANTHER" id="PTHR47618">
    <property type="entry name" value="BIFUNCTIONAL OLIGORIBONUCLEASE AND PAP PHOSPHATASE NRNA"/>
    <property type="match status" value="1"/>
</dbReference>
<evidence type="ECO:0000256" key="3">
    <source>
        <dbReference type="ARBA" id="ARBA00022692"/>
    </source>
</evidence>
<comment type="similarity">
    <text evidence="6">Belongs to the GdpP/PdeA phosphodiesterase family.</text>
</comment>
<keyword evidence="4 8" id="KW-1133">Transmembrane helix</keyword>
<evidence type="ECO:0000256" key="5">
    <source>
        <dbReference type="ARBA" id="ARBA00023136"/>
    </source>
</evidence>
<feature type="binding site" evidence="7">
    <location>
        <position position="358"/>
    </location>
    <ligand>
        <name>Mn(2+)</name>
        <dbReference type="ChEBI" id="CHEBI:29035"/>
        <label>1</label>
    </ligand>
</feature>
<evidence type="ECO:0000313" key="12">
    <source>
        <dbReference type="EMBL" id="VFB16997.1"/>
    </source>
</evidence>
<keyword evidence="5 6" id="KW-0472">Membrane</keyword>
<dbReference type="InterPro" id="IPR038763">
    <property type="entry name" value="DHH_sf"/>
</dbReference>
<dbReference type="Gene3D" id="3.90.1640.10">
    <property type="entry name" value="inorganic pyrophosphatase (n-terminal core)"/>
    <property type="match status" value="1"/>
</dbReference>
<evidence type="ECO:0000259" key="11">
    <source>
        <dbReference type="Pfam" id="PF21370"/>
    </source>
</evidence>
<dbReference type="InterPro" id="IPR049553">
    <property type="entry name" value="GdpP-like_PAS"/>
</dbReference>
<feature type="binding site" evidence="7">
    <location>
        <position position="360"/>
    </location>
    <ligand>
        <name>Mn(2+)</name>
        <dbReference type="ChEBI" id="CHEBI:29035"/>
        <label>2</label>
    </ligand>
</feature>
<dbReference type="InterPro" id="IPR003156">
    <property type="entry name" value="DHHA1_dom"/>
</dbReference>
<sequence length="664" mass="74705">MENDTKILDIKDFILPLGALALVSIALLTKDPVLGALGLLATGYAVYASYRKVAGKNEEFIDYLEHMNEDFDQLTKHAIFSMPFPLVIADDQDKIVWYNTPFIKLFKEENSLIGSSLNKIVDLTERKKDHKEETAFSMTLEDRTYTVYPNEVETKSSDRKNLKMYYWVDTSRYEDLKKFAEDNKPVVAIVEVDNHDEAMDSIDSNLRPMVQAKLDSTISQYFHEVNAILRKFDQDTYLAVMSQESFVELKKRRFDLLDIIRSLDFENILPLTLSIGVSRPGLTYMESYKEADTSLDVALGRGGDQAVVRIHDSYEFFGGKSKAVEKRNKVKARVIGVALRQLIDRSRRVFVMGHGNADMDAIGSGIGVLRAVANRGKEGYLVLNKSNPSIDNLLNRMDKEQPSLRERFVTGAQAQDMATKDSLLIMVDNHKPSFTEYPALVDIIPNIVVIDHHRRGKEFVDNPVLSYVEPYASSTSELVTEMLTYMSDDFHLTNFEADALMSGIVVDTKNFTYHTGVRTFEAASNLRRAGADMSKVRVLFEDDYDTILARAEVVHHAKIYFDYIAVSYLDRQAANSVLVAAQAANELLDIHGIKASFVLTKKEKTIHISGRSLGELSVQLILEKIGGGGHLNMAGAQIETDSLDEAKDQLLHAIEEYLEEGAEV</sequence>
<evidence type="ECO:0000259" key="9">
    <source>
        <dbReference type="Pfam" id="PF01368"/>
    </source>
</evidence>
<protein>
    <recommendedName>
        <fullName evidence="6">Cyclic-di-AMP phosphodiesterase</fullName>
        <ecNumber evidence="6">3.1.4.-</ecNumber>
    </recommendedName>
</protein>
<keyword evidence="13" id="KW-1185">Reference proteome</keyword>
<proteinExistence type="inferred from homology"/>
<dbReference type="SUPFAM" id="SSF64182">
    <property type="entry name" value="DHH phosphoesterases"/>
    <property type="match status" value="1"/>
</dbReference>
<comment type="caution">
    <text evidence="12">The sequence shown here is derived from an EMBL/GenBank/DDBJ whole genome shotgun (WGS) entry which is preliminary data.</text>
</comment>
<dbReference type="InterPro" id="IPR001667">
    <property type="entry name" value="DDH_dom"/>
</dbReference>
<evidence type="ECO:0000259" key="10">
    <source>
        <dbReference type="Pfam" id="PF02272"/>
    </source>
</evidence>
<dbReference type="RefSeq" id="WP_131749661.1">
    <property type="nucleotide sequence ID" value="NZ_CAACYI010000001.1"/>
</dbReference>
<comment type="cofactor">
    <cofactor evidence="7">
        <name>Mn(2+)</name>
        <dbReference type="ChEBI" id="CHEBI:29035"/>
    </cofactor>
    <text evidence="7">For phosphodiesterase activity, probably binds 2 Mn(2+) per subunit.</text>
</comment>
<dbReference type="InterPro" id="IPR014528">
    <property type="entry name" value="GdpP/PdeA"/>
</dbReference>
<feature type="binding site" evidence="7">
    <location>
        <position position="452"/>
    </location>
    <ligand>
        <name>Mn(2+)</name>
        <dbReference type="ChEBI" id="CHEBI:29035"/>
        <label>2</label>
    </ligand>
</feature>
<evidence type="ECO:0000256" key="4">
    <source>
        <dbReference type="ARBA" id="ARBA00022989"/>
    </source>
</evidence>
<dbReference type="GO" id="GO:0005886">
    <property type="term" value="C:plasma membrane"/>
    <property type="evidence" value="ECO:0007669"/>
    <property type="project" value="UniProtKB-SubCell"/>
</dbReference>
<dbReference type="GO" id="GO:0046872">
    <property type="term" value="F:metal ion binding"/>
    <property type="evidence" value="ECO:0007669"/>
    <property type="project" value="UniProtKB-KW"/>
</dbReference>
<dbReference type="Pfam" id="PF24898">
    <property type="entry name" value="GGDEF_GdpP"/>
    <property type="match status" value="1"/>
</dbReference>
<accession>A0A8H2M5Q1</accession>
<reference evidence="12 13" key="1">
    <citation type="submission" date="2019-02" db="EMBL/GenBank/DDBJ databases">
        <authorList>
            <consortium name="Pathogen Informatics"/>
        </authorList>
    </citation>
    <scope>NUCLEOTIDE SEQUENCE [LARGE SCALE GENOMIC DNA]</scope>
    <source>
        <strain evidence="12 13">3012STDY7089603</strain>
    </source>
</reference>
<dbReference type="InterPro" id="IPR051319">
    <property type="entry name" value="Oligoribo/pAp-PDE_c-di-AMP_PDE"/>
</dbReference>
<keyword evidence="6 12" id="KW-0378">Hydrolase</keyword>
<feature type="binding site" evidence="7">
    <location>
        <position position="354"/>
    </location>
    <ligand>
        <name>Mn(2+)</name>
        <dbReference type="ChEBI" id="CHEBI:29035"/>
        <label>1</label>
    </ligand>
</feature>
<dbReference type="Gene3D" id="3.30.450.20">
    <property type="entry name" value="PAS domain"/>
    <property type="match status" value="1"/>
</dbReference>
<feature type="transmembrane region" description="Helical" evidence="8">
    <location>
        <begin position="12"/>
        <end position="28"/>
    </location>
</feature>
<dbReference type="PANTHER" id="PTHR47618:SF2">
    <property type="entry name" value="CYCLIC-DI-AMP PHOSPHODIESTERASE GDPP"/>
    <property type="match status" value="1"/>
</dbReference>
<feature type="domain" description="DDH" evidence="9">
    <location>
        <begin position="348"/>
        <end position="504"/>
    </location>
</feature>
<feature type="domain" description="Cyclic-di-AMP phosphodiesterase GdpP-like PAS" evidence="11">
    <location>
        <begin position="76"/>
        <end position="150"/>
    </location>
</feature>
<keyword evidence="7" id="KW-0464">Manganese</keyword>
<dbReference type="GO" id="GO:0016787">
    <property type="term" value="F:hydrolase activity"/>
    <property type="evidence" value="ECO:0007669"/>
    <property type="project" value="UniProtKB-UniRule"/>
</dbReference>
<comment type="subcellular location">
    <subcellularLocation>
        <location evidence="1">Cell membrane</location>
        <topology evidence="1">Multi-pass membrane protein</topology>
    </subcellularLocation>
</comment>
<dbReference type="Proteomes" id="UP000377798">
    <property type="component" value="Unassembled WGS sequence"/>
</dbReference>
<feature type="binding site" evidence="7">
    <location>
        <position position="507"/>
    </location>
    <ligand>
        <name>Mn(2+)</name>
        <dbReference type="ChEBI" id="CHEBI:29035"/>
        <label>2</label>
    </ligand>
</feature>
<dbReference type="Gene3D" id="3.10.310.30">
    <property type="match status" value="1"/>
</dbReference>
<dbReference type="Pfam" id="PF01368">
    <property type="entry name" value="DHH"/>
    <property type="match status" value="1"/>
</dbReference>
<dbReference type="AlphaFoldDB" id="A0A8H2M5Q1"/>
<evidence type="ECO:0000256" key="6">
    <source>
        <dbReference type="PIRNR" id="PIRNR026583"/>
    </source>
</evidence>
<keyword evidence="3 8" id="KW-0812">Transmembrane</keyword>
<dbReference type="EMBL" id="CAACYI010000001">
    <property type="protein sequence ID" value="VFB16997.1"/>
    <property type="molecule type" value="Genomic_DNA"/>
</dbReference>
<evidence type="ECO:0000256" key="7">
    <source>
        <dbReference type="PIRSR" id="PIRSR026583-50"/>
    </source>
</evidence>
<comment type="function">
    <text evidence="6">Has phosphodiesterase (PDE) activity against cyclic-di-AMP (c-di-AMP).</text>
</comment>
<dbReference type="Pfam" id="PF21370">
    <property type="entry name" value="PAS_GdpP"/>
    <property type="match status" value="1"/>
</dbReference>
<dbReference type="GO" id="GO:0003676">
    <property type="term" value="F:nucleic acid binding"/>
    <property type="evidence" value="ECO:0007669"/>
    <property type="project" value="UniProtKB-UniRule"/>
</dbReference>
<evidence type="ECO:0000313" key="13">
    <source>
        <dbReference type="Proteomes" id="UP000377798"/>
    </source>
</evidence>
<dbReference type="FunFam" id="3.90.1640.10:FF:000002">
    <property type="entry name" value="Cyclic-di-AMP phosphodiesterase"/>
    <property type="match status" value="1"/>
</dbReference>
<keyword evidence="2 6" id="KW-1003">Cell membrane</keyword>
<organism evidence="12 13">
    <name type="scientific">Urinicoccus massiliensis</name>
    <dbReference type="NCBI Taxonomy" id="1723382"/>
    <lineage>
        <taxon>Bacteria</taxon>
        <taxon>Bacillati</taxon>
        <taxon>Bacillota</taxon>
        <taxon>Tissierellia</taxon>
        <taxon>Tissierellales</taxon>
        <taxon>Peptoniphilaceae</taxon>
        <taxon>Urinicoccus</taxon>
    </lineage>
</organism>
<evidence type="ECO:0000256" key="1">
    <source>
        <dbReference type="ARBA" id="ARBA00004651"/>
    </source>
</evidence>
<comment type="catalytic activity">
    <reaction evidence="6">
        <text>3',3'-c-di-AMP + H2O = 5'-O-phosphonoadenylyl-(3'-&gt;5')-adenosine + H(+)</text>
        <dbReference type="Rhea" id="RHEA:54420"/>
        <dbReference type="ChEBI" id="CHEBI:15377"/>
        <dbReference type="ChEBI" id="CHEBI:15378"/>
        <dbReference type="ChEBI" id="CHEBI:71500"/>
        <dbReference type="ChEBI" id="CHEBI:138171"/>
    </reaction>
</comment>